<sequence>MEKILDRKVKMIWDFRGPTAAQMAQHYKKHLEEFAIIEELKFDDAGVQHFSDMHSIAFLAVAEFEMKEVRDLLKPHRGEFLSET</sequence>
<comment type="caution">
    <text evidence="1">The sequence shown here is derived from an EMBL/GenBank/DDBJ whole genome shotgun (WGS) entry which is preliminary data.</text>
</comment>
<keyword evidence="2" id="KW-1185">Reference proteome</keyword>
<organism evidence="1 2">
    <name type="scientific">Flagellimonas ochracea</name>
    <dbReference type="NCBI Taxonomy" id="2696472"/>
    <lineage>
        <taxon>Bacteria</taxon>
        <taxon>Pseudomonadati</taxon>
        <taxon>Bacteroidota</taxon>
        <taxon>Flavobacteriia</taxon>
        <taxon>Flavobacteriales</taxon>
        <taxon>Flavobacteriaceae</taxon>
        <taxon>Flagellimonas</taxon>
    </lineage>
</organism>
<protein>
    <submittedName>
        <fullName evidence="1">Uncharacterized protein</fullName>
    </submittedName>
</protein>
<gene>
    <name evidence="1" type="ORF">GTQ34_15430</name>
</gene>
<dbReference type="AlphaFoldDB" id="A0A964TEF1"/>
<name>A0A964TEF1_9FLAO</name>
<accession>A0A964TEF1</accession>
<evidence type="ECO:0000313" key="1">
    <source>
        <dbReference type="EMBL" id="NAY93302.1"/>
    </source>
</evidence>
<dbReference type="RefSeq" id="WP_166524709.1">
    <property type="nucleotide sequence ID" value="NZ_JAAABI010000008.1"/>
</dbReference>
<dbReference type="EMBL" id="JAAABI010000008">
    <property type="protein sequence ID" value="NAY93302.1"/>
    <property type="molecule type" value="Genomic_DNA"/>
</dbReference>
<evidence type="ECO:0000313" key="2">
    <source>
        <dbReference type="Proteomes" id="UP000667650"/>
    </source>
</evidence>
<reference evidence="1" key="1">
    <citation type="submission" date="2020-01" db="EMBL/GenBank/DDBJ databases">
        <title>Muricauda ochracea sp. nov., isolated from a tidal flat of Garorim bay in Korea.</title>
        <authorList>
            <person name="Kim D."/>
            <person name="Yoo Y."/>
            <person name="Kim J.-J."/>
        </authorList>
    </citation>
    <scope>NUCLEOTIDE SEQUENCE</scope>
    <source>
        <strain evidence="1">JGD-17</strain>
    </source>
</reference>
<proteinExistence type="predicted"/>
<dbReference type="Proteomes" id="UP000667650">
    <property type="component" value="Unassembled WGS sequence"/>
</dbReference>